<dbReference type="HOGENOM" id="CLU_026731_0_0_1"/>
<dbReference type="RefSeq" id="XP_042994223.1">
    <property type="nucleotide sequence ID" value="XM_043138289.1"/>
</dbReference>
<dbReference type="Proteomes" id="UP000054053">
    <property type="component" value="Unassembled WGS sequence"/>
</dbReference>
<dbReference type="STRING" id="1159556.A0A063BVA8"/>
<dbReference type="InterPro" id="IPR040144">
    <property type="entry name" value="RAP1GDS1"/>
</dbReference>
<dbReference type="KEGG" id="uvi:66061569"/>
<feature type="region of interest" description="Disordered" evidence="1">
    <location>
        <begin position="1"/>
        <end position="32"/>
    </location>
</feature>
<dbReference type="PANTHER" id="PTHR10957">
    <property type="entry name" value="RAP1 GTPASE-GDP DISSOCIATION STIMULATOR 1"/>
    <property type="match status" value="1"/>
</dbReference>
<reference evidence="2" key="1">
    <citation type="journal article" date="2016" name="Genome Announc.">
        <title>Genome Sequence of Ustilaginoidea virens IPU010, a Rice Pathogenic Fungus Causing False Smut.</title>
        <authorList>
            <person name="Kumagai T."/>
            <person name="Ishii T."/>
            <person name="Terai G."/>
            <person name="Umemura M."/>
            <person name="Machida M."/>
            <person name="Asai K."/>
        </authorList>
    </citation>
    <scope>NUCLEOTIDE SEQUENCE [LARGE SCALE GENOMIC DNA]</scope>
    <source>
        <strain evidence="2">IPU010</strain>
    </source>
</reference>
<dbReference type="Proteomes" id="UP000027002">
    <property type="component" value="Chromosome 1"/>
</dbReference>
<dbReference type="OrthoDB" id="26149at2759"/>
<dbReference type="GeneID" id="66061569"/>
<evidence type="ECO:0000313" key="3">
    <source>
        <dbReference type="EMBL" id="QUC16550.1"/>
    </source>
</evidence>
<evidence type="ECO:0000256" key="1">
    <source>
        <dbReference type="SAM" id="MobiDB-lite"/>
    </source>
</evidence>
<sequence>MTPQEVGLLLRQNGRDASPSHAGDSSEASDVARPKRTELLAGVLGTCEHLRSTDSEQLDLVAEKLADGSRDVSWRLPYGDSGILDFFIALLSQGPLGPKLHIHALRLIGNSCADTDENRARVVDKEQLLAIIPHLKNESLIPFHIPVIYNILVDYDPAQILASKSGFSKELVTILSLPNISEYAVFVPYICKILALLVSQQGEPAVADPDTVGVLLGLAAQPVAKADVECFISLLGVAVAYLACEDFQTRLVSDNQVPLFLDAFHHLHAGLDIKDVGDDDLIAQIKKLRSSLLSTLADISGHDSFIKTYPLSDIVPQSLVVWARSNNPFLQAAACLALGNISRSDEASLALVESCKVHEPLVKLLADPAVTDGQLLHAACSFLKNLAIPPRNKPRLGDLLRLPCVPRLYSLDTTPQVQFAAVSLTRLLLLNCPPNARELCTPVELTAPHTGVGDIISLFGRSDAESTKLEAARCVAGICRILHSTPISEVLTQSYSTTGAFETMSDEDRRTDFYRRHPVHDALRFLITQDKWPSLRSEAWFILALMSRSKDGARIVLSILKDRVADGTLIETVTGQKPESMQTGTGSDHVSGHAADLTGTLPLETQQTDPKQRAPPLSKADGENALVLCTELLKVAESEMTPERSAMLQDLIKQGTRRIAANQAIADP</sequence>
<feature type="region of interest" description="Disordered" evidence="1">
    <location>
        <begin position="574"/>
        <end position="595"/>
    </location>
</feature>
<evidence type="ECO:0000313" key="5">
    <source>
        <dbReference type="Proteomes" id="UP000054053"/>
    </source>
</evidence>
<reference evidence="3" key="3">
    <citation type="submission" date="2020-03" db="EMBL/GenBank/DDBJ databases">
        <title>A mixture of massive structural variations and highly conserved coding sequences in Ustilaginoidea virens genome.</title>
        <authorList>
            <person name="Zhang K."/>
            <person name="Zhao Z."/>
            <person name="Zhang Z."/>
            <person name="Li Y."/>
            <person name="Hsiang T."/>
            <person name="Sun W."/>
        </authorList>
    </citation>
    <scope>NUCLEOTIDE SEQUENCE</scope>
    <source>
        <strain evidence="3">UV-8b</strain>
    </source>
</reference>
<keyword evidence="4" id="KW-1185">Reference proteome</keyword>
<protein>
    <submittedName>
        <fullName evidence="2">Uncharacterized protein</fullName>
    </submittedName>
</protein>
<dbReference type="GO" id="GO:0005085">
    <property type="term" value="F:guanyl-nucleotide exchange factor activity"/>
    <property type="evidence" value="ECO:0007669"/>
    <property type="project" value="InterPro"/>
</dbReference>
<organism evidence="2 5">
    <name type="scientific">Ustilaginoidea virens</name>
    <name type="common">Rice false smut fungus</name>
    <name type="synonym">Villosiclava virens</name>
    <dbReference type="NCBI Taxonomy" id="1159556"/>
    <lineage>
        <taxon>Eukaryota</taxon>
        <taxon>Fungi</taxon>
        <taxon>Dikarya</taxon>
        <taxon>Ascomycota</taxon>
        <taxon>Pezizomycotina</taxon>
        <taxon>Sordariomycetes</taxon>
        <taxon>Hypocreomycetidae</taxon>
        <taxon>Hypocreales</taxon>
        <taxon>Clavicipitaceae</taxon>
        <taxon>Ustilaginoidea</taxon>
    </lineage>
</organism>
<dbReference type="AlphaFoldDB" id="A0A063BVA8"/>
<dbReference type="EMBL" id="CP072753">
    <property type="protein sequence ID" value="QUC16550.1"/>
    <property type="molecule type" value="Genomic_DNA"/>
</dbReference>
<proteinExistence type="predicted"/>
<accession>A0A063BVA8</accession>
<dbReference type="EMBL" id="BBTG02000005">
    <property type="protein sequence ID" value="GAO16646.1"/>
    <property type="molecule type" value="Genomic_DNA"/>
</dbReference>
<evidence type="ECO:0000313" key="4">
    <source>
        <dbReference type="Proteomes" id="UP000027002"/>
    </source>
</evidence>
<dbReference type="InterPro" id="IPR011989">
    <property type="entry name" value="ARM-like"/>
</dbReference>
<evidence type="ECO:0000313" key="2">
    <source>
        <dbReference type="EMBL" id="GAO16646.1"/>
    </source>
</evidence>
<reference evidence="5" key="2">
    <citation type="journal article" date="2016" name="Genome Announc.">
        <title>Genome sequence of Ustilaginoidea virens IPU010, a rice pathogenic fungus causing false smut.</title>
        <authorList>
            <person name="Kumagai T."/>
            <person name="Ishii T."/>
            <person name="Terai G."/>
            <person name="Umemura M."/>
            <person name="Machida M."/>
            <person name="Asai K."/>
        </authorList>
    </citation>
    <scope>NUCLEOTIDE SEQUENCE [LARGE SCALE GENOMIC DNA]</scope>
    <source>
        <strain evidence="5">IPU010</strain>
    </source>
</reference>
<dbReference type="Gene3D" id="1.25.10.10">
    <property type="entry name" value="Leucine-rich Repeat Variant"/>
    <property type="match status" value="2"/>
</dbReference>
<dbReference type="SUPFAM" id="SSF48371">
    <property type="entry name" value="ARM repeat"/>
    <property type="match status" value="1"/>
</dbReference>
<feature type="compositionally biased region" description="Polar residues" evidence="1">
    <location>
        <begin position="574"/>
        <end position="588"/>
    </location>
</feature>
<dbReference type="InterPro" id="IPR016024">
    <property type="entry name" value="ARM-type_fold"/>
</dbReference>
<name>A0A063BVA8_USTVR</name>
<gene>
    <name evidence="3" type="ORF">UV8b_00791</name>
    <name evidence="2" type="ORF">UVI_02012660</name>
</gene>